<accession>A0AAD8R7D0</accession>
<reference evidence="2" key="1">
    <citation type="submission" date="2023-07" db="EMBL/GenBank/DDBJ databases">
        <title>A chromosome-level genome assembly of Lolium multiflorum.</title>
        <authorList>
            <person name="Chen Y."/>
            <person name="Copetti D."/>
            <person name="Kolliker R."/>
            <person name="Studer B."/>
        </authorList>
    </citation>
    <scope>NUCLEOTIDE SEQUENCE</scope>
    <source>
        <strain evidence="2">02402/16</strain>
        <tissue evidence="2">Leaf</tissue>
    </source>
</reference>
<sequence>MALPSPPRPPLTTCDHISEDALQRYPASPAMSSDGDVWGTWEEEDPLRAPTTVEQLVLLDSFQSARERILRGHEEPIDATIVEIPFRSVALEERGREFMVEERRMWYEIHQRGVVDSPPSPRTDEVLRGWFSQASSPPPSSRRVRAPPMRPAPRNPIFHSVDTRCTSLVTFHGLVSRRSLVFK</sequence>
<dbReference type="AlphaFoldDB" id="A0AAD8R7D0"/>
<keyword evidence="3" id="KW-1185">Reference proteome</keyword>
<evidence type="ECO:0000256" key="1">
    <source>
        <dbReference type="SAM" id="MobiDB-lite"/>
    </source>
</evidence>
<evidence type="ECO:0000313" key="3">
    <source>
        <dbReference type="Proteomes" id="UP001231189"/>
    </source>
</evidence>
<organism evidence="2 3">
    <name type="scientific">Lolium multiflorum</name>
    <name type="common">Italian ryegrass</name>
    <name type="synonym">Lolium perenne subsp. multiflorum</name>
    <dbReference type="NCBI Taxonomy" id="4521"/>
    <lineage>
        <taxon>Eukaryota</taxon>
        <taxon>Viridiplantae</taxon>
        <taxon>Streptophyta</taxon>
        <taxon>Embryophyta</taxon>
        <taxon>Tracheophyta</taxon>
        <taxon>Spermatophyta</taxon>
        <taxon>Magnoliopsida</taxon>
        <taxon>Liliopsida</taxon>
        <taxon>Poales</taxon>
        <taxon>Poaceae</taxon>
        <taxon>BOP clade</taxon>
        <taxon>Pooideae</taxon>
        <taxon>Poodae</taxon>
        <taxon>Poeae</taxon>
        <taxon>Poeae Chloroplast Group 2 (Poeae type)</taxon>
        <taxon>Loliodinae</taxon>
        <taxon>Loliinae</taxon>
        <taxon>Lolium</taxon>
    </lineage>
</organism>
<feature type="region of interest" description="Disordered" evidence="1">
    <location>
        <begin position="130"/>
        <end position="157"/>
    </location>
</feature>
<dbReference type="EMBL" id="JAUUTY010000006">
    <property type="protein sequence ID" value="KAK1615727.1"/>
    <property type="molecule type" value="Genomic_DNA"/>
</dbReference>
<gene>
    <name evidence="2" type="ORF">QYE76_021244</name>
</gene>
<name>A0AAD8R7D0_LOLMU</name>
<dbReference type="Proteomes" id="UP001231189">
    <property type="component" value="Unassembled WGS sequence"/>
</dbReference>
<evidence type="ECO:0000313" key="2">
    <source>
        <dbReference type="EMBL" id="KAK1615727.1"/>
    </source>
</evidence>
<proteinExistence type="predicted"/>
<protein>
    <submittedName>
        <fullName evidence="2">Uncharacterized protein</fullName>
    </submittedName>
</protein>
<comment type="caution">
    <text evidence="2">The sequence shown here is derived from an EMBL/GenBank/DDBJ whole genome shotgun (WGS) entry which is preliminary data.</text>
</comment>